<reference evidence="1" key="1">
    <citation type="submission" date="2019-09" db="EMBL/GenBank/DDBJ databases">
        <title>Comparative Genomics of Leptospira interrogans Reveals Genome Plasticity - A Common Adaptive Strategy for Survival in Various Hosts.</title>
        <authorList>
            <person name="Ramli S.R."/>
            <person name="Bunk B."/>
            <person name="Goris M."/>
            <person name="Bhuju S."/>
            <person name="Jarek M."/>
            <person name="Sproer C."/>
            <person name="Mustakim S."/>
            <person name="Strommenger B."/>
            <person name="Pessler F."/>
        </authorList>
    </citation>
    <scope>NUCLEOTIDE SEQUENCE</scope>
    <source>
        <strain evidence="1">782</strain>
        <plasmid evidence="1">p5</plasmid>
    </source>
</reference>
<evidence type="ECO:0000313" key="1">
    <source>
        <dbReference type="EMBL" id="QOI45150.1"/>
    </source>
</evidence>
<geneLocation type="plasmid" evidence="1 2">
    <name>p5</name>
</geneLocation>
<organism evidence="1 2">
    <name type="scientific">Leptospira interrogans serovar Canicola</name>
    <dbReference type="NCBI Taxonomy" id="211880"/>
    <lineage>
        <taxon>Bacteria</taxon>
        <taxon>Pseudomonadati</taxon>
        <taxon>Spirochaetota</taxon>
        <taxon>Spirochaetia</taxon>
        <taxon>Leptospirales</taxon>
        <taxon>Leptospiraceae</taxon>
        <taxon>Leptospira</taxon>
    </lineage>
</organism>
<proteinExistence type="predicted"/>
<accession>A0AAP9WFT0</accession>
<evidence type="ECO:0000313" key="2">
    <source>
        <dbReference type="Proteomes" id="UP000663124"/>
    </source>
</evidence>
<sequence>MAQETYYASHKFVFVNGVLLKDCIKWPDFKQDVQKTEVANDEKYIFNIQTGMIKLEPLEFEFNKTKAADSAHHYLQIWRDAKDDRQVTIIETDATADPFNPNCIVAEWDLGKCQLASLMYPGGEKAAPVAGKIVAEILPKRLASRTI</sequence>
<name>A0AAP9WFT0_LEPIR</name>
<dbReference type="EMBL" id="CP043889">
    <property type="protein sequence ID" value="QOI45150.1"/>
    <property type="molecule type" value="Genomic_DNA"/>
</dbReference>
<dbReference type="RefSeq" id="WP_061226160.1">
    <property type="nucleotide sequence ID" value="NZ_CP043889.1"/>
</dbReference>
<dbReference type="Proteomes" id="UP000663124">
    <property type="component" value="Plasmid p5"/>
</dbReference>
<keyword evidence="1" id="KW-0614">Plasmid</keyword>
<gene>
    <name evidence="1" type="ORF">Lepto782_23520</name>
</gene>
<dbReference type="AlphaFoldDB" id="A0AAP9WFT0"/>
<protein>
    <submittedName>
        <fullName evidence="1">Uncharacterized protein</fullName>
    </submittedName>
</protein>